<gene>
    <name evidence="1" type="ORF">COY67_01655</name>
</gene>
<dbReference type="InterPro" id="IPR029058">
    <property type="entry name" value="AB_hydrolase_fold"/>
</dbReference>
<dbReference type="Gene3D" id="3.40.50.1820">
    <property type="entry name" value="alpha/beta hydrolase"/>
    <property type="match status" value="1"/>
</dbReference>
<dbReference type="GO" id="GO:0016787">
    <property type="term" value="F:hydrolase activity"/>
    <property type="evidence" value="ECO:0007669"/>
    <property type="project" value="InterPro"/>
</dbReference>
<protein>
    <recommendedName>
        <fullName evidence="3">Alpha/beta hydrolase</fullName>
    </recommendedName>
</protein>
<dbReference type="Pfam" id="PF06821">
    <property type="entry name" value="Ser_hydrolase"/>
    <property type="match status" value="1"/>
</dbReference>
<dbReference type="EMBL" id="PFMC01000048">
    <property type="protein sequence ID" value="PIY94977.1"/>
    <property type="molecule type" value="Genomic_DNA"/>
</dbReference>
<dbReference type="AlphaFoldDB" id="A0A2M7REE9"/>
<organism evidence="1 2">
    <name type="scientific">Candidatus Komeilibacteria bacterium CG_4_10_14_0_8_um_filter_37_78</name>
    <dbReference type="NCBI Taxonomy" id="1974471"/>
    <lineage>
        <taxon>Bacteria</taxon>
        <taxon>Candidatus Komeiliibacteriota</taxon>
    </lineage>
</organism>
<name>A0A2M7REE9_9BACT</name>
<evidence type="ECO:0008006" key="3">
    <source>
        <dbReference type="Google" id="ProtNLM"/>
    </source>
</evidence>
<dbReference type="SUPFAM" id="SSF53474">
    <property type="entry name" value="alpha/beta-Hydrolases"/>
    <property type="match status" value="1"/>
</dbReference>
<reference evidence="2" key="1">
    <citation type="submission" date="2017-09" db="EMBL/GenBank/DDBJ databases">
        <title>Depth-based differentiation of microbial function through sediment-hosted aquifers and enrichment of novel symbionts in the deep terrestrial subsurface.</title>
        <authorList>
            <person name="Probst A.J."/>
            <person name="Ladd B."/>
            <person name="Jarett J.K."/>
            <person name="Geller-Mcgrath D.E."/>
            <person name="Sieber C.M.K."/>
            <person name="Emerson J.B."/>
            <person name="Anantharaman K."/>
            <person name="Thomas B.C."/>
            <person name="Malmstrom R."/>
            <person name="Stieglmeier M."/>
            <person name="Klingl A."/>
            <person name="Woyke T."/>
            <person name="Ryan C.M."/>
            <person name="Banfield J.F."/>
        </authorList>
    </citation>
    <scope>NUCLEOTIDE SEQUENCE [LARGE SCALE GENOMIC DNA]</scope>
</reference>
<accession>A0A2M7REE9</accession>
<comment type="caution">
    <text evidence="1">The sequence shown here is derived from an EMBL/GenBank/DDBJ whole genome shotgun (WGS) entry which is preliminary data.</text>
</comment>
<dbReference type="Proteomes" id="UP000228689">
    <property type="component" value="Unassembled WGS sequence"/>
</dbReference>
<dbReference type="PANTHER" id="PTHR15394:SF3">
    <property type="entry name" value="SERINE HYDROLASE RBBP9"/>
    <property type="match status" value="1"/>
</dbReference>
<evidence type="ECO:0000313" key="2">
    <source>
        <dbReference type="Proteomes" id="UP000228689"/>
    </source>
</evidence>
<dbReference type="PANTHER" id="PTHR15394">
    <property type="entry name" value="SERINE HYDROLASE RBBP9"/>
    <property type="match status" value="1"/>
</dbReference>
<dbReference type="InterPro" id="IPR010662">
    <property type="entry name" value="RBBP9/YdeN"/>
</dbReference>
<evidence type="ECO:0000313" key="1">
    <source>
        <dbReference type="EMBL" id="PIY94977.1"/>
    </source>
</evidence>
<proteinExistence type="predicted"/>
<sequence length="121" mass="14195">MPWIKEQLIAKGIKTETPLMPKPWSPNYEEFKKEFEKYPIDENTILVGHSCGCAFLVRWLGETKQKIDKLILVAPWKINDKDNDEARGKFYTYEIDQTIKDRVDNIIMFTANDEKDNGKKV</sequence>